<dbReference type="InterPro" id="IPR005380">
    <property type="entry name" value="XS_domain"/>
</dbReference>
<accession>A0A7J8TWV7</accession>
<feature type="compositionally biased region" description="Polar residues" evidence="2">
    <location>
        <begin position="93"/>
        <end position="120"/>
    </location>
</feature>
<feature type="compositionally biased region" description="Basic and acidic residues" evidence="2">
    <location>
        <begin position="676"/>
        <end position="690"/>
    </location>
</feature>
<feature type="region of interest" description="Disordered" evidence="2">
    <location>
        <begin position="81"/>
        <end position="190"/>
    </location>
</feature>
<feature type="coiled-coil region" evidence="1">
    <location>
        <begin position="602"/>
        <end position="629"/>
    </location>
</feature>
<dbReference type="AlphaFoldDB" id="A0A7J8TWV7"/>
<evidence type="ECO:0000256" key="2">
    <source>
        <dbReference type="SAM" id="MobiDB-lite"/>
    </source>
</evidence>
<dbReference type="GO" id="GO:0051607">
    <property type="term" value="P:defense response to virus"/>
    <property type="evidence" value="ECO:0007669"/>
    <property type="project" value="InterPro"/>
</dbReference>
<protein>
    <recommendedName>
        <fullName evidence="3">XS domain-containing protein</fullName>
    </recommendedName>
</protein>
<dbReference type="CDD" id="cd12266">
    <property type="entry name" value="RRM_like_XS"/>
    <property type="match status" value="1"/>
</dbReference>
<gene>
    <name evidence="4" type="ORF">Goklo_027053</name>
</gene>
<keyword evidence="5" id="KW-1185">Reference proteome</keyword>
<sequence>MADATDSFPDLRSVYKSSGHQVNRLSQNVANMKLASAQDGDKENSLGSNNKGAENVGFPQDSTPNVWGHPNVIRKLRMQGNRGSEKVTHKAWPTQNAVSWTQQGDRTWGNSSIKSPSSEYGRNDPDQAGFTFSNNSWDSQIKTDHEVSDKLDDEIGDNENVDDEYGNGVSNIEYDSDDIDDYVSDSDEDEKSHEARKESKWFYFFFESLEKLTVEEILSPVRRWHCPACQGGPGAINWYRGVQPLLTHSMTKTTRRAKLHRVFAGLLVEEMRRRGAFIKPVNDAFGRWEGLTDRVADHEIVWPPMVIIMNTRYEQDENGKWIGMGNQELLNYFSSYAAVKARHSYGPQGHRGMSLLIFESSAAGYLEAARLHKHFKEQGRDRDAWDCSRVPFCPGGKRQLYGYIAMKEDLDLFNQHSQVMFDTLCDQAGKSKLKFETRSYQEMVESQIKKINDDSQQLNLLKKKVAQEQQHSQVLAESLGRLSEKLRQTTEEYGIMRQQTRLQHEQNKEEVAFLKLCIPLLLLPIMVAKLGQEGCPGTTFSMFHYLLGAKEQYFKEKINVIYQAIKLKEDNFEKLQRAARERVERSNATLINNEDQYSATELEENSRSRTIQEKKMEEFEAEREKLMKSHQDGRLAITQRYWEELIELEEGFEKELTLLMGKYNPDRLEEETTDSLEGRDKRGARDIETE</sequence>
<dbReference type="Proteomes" id="UP000593573">
    <property type="component" value="Unassembled WGS sequence"/>
</dbReference>
<proteinExistence type="predicted"/>
<keyword evidence="1" id="KW-0175">Coiled coil</keyword>
<feature type="compositionally biased region" description="Polar residues" evidence="2">
    <location>
        <begin position="130"/>
        <end position="140"/>
    </location>
</feature>
<comment type="caution">
    <text evidence="4">The sequence shown here is derived from an EMBL/GenBank/DDBJ whole genome shotgun (WGS) entry which is preliminary data.</text>
</comment>
<feature type="compositionally biased region" description="Acidic residues" evidence="2">
    <location>
        <begin position="151"/>
        <end position="165"/>
    </location>
</feature>
<evidence type="ECO:0000256" key="1">
    <source>
        <dbReference type="SAM" id="Coils"/>
    </source>
</evidence>
<dbReference type="Gene3D" id="3.30.70.2890">
    <property type="entry name" value="XS domain"/>
    <property type="match status" value="1"/>
</dbReference>
<reference evidence="4 5" key="1">
    <citation type="journal article" date="2019" name="Genome Biol. Evol.">
        <title>Insights into the evolution of the New World diploid cottons (Gossypium, subgenus Houzingenia) based on genome sequencing.</title>
        <authorList>
            <person name="Grover C.E."/>
            <person name="Arick M.A. 2nd"/>
            <person name="Thrash A."/>
            <person name="Conover J.L."/>
            <person name="Sanders W.S."/>
            <person name="Peterson D.G."/>
            <person name="Frelichowski J.E."/>
            <person name="Scheffler J.A."/>
            <person name="Scheffler B.E."/>
            <person name="Wendel J.F."/>
        </authorList>
    </citation>
    <scope>NUCLEOTIDE SEQUENCE [LARGE SCALE GENOMIC DNA]</scope>
    <source>
        <strain evidence="4">57</strain>
        <tissue evidence="4">Leaf</tissue>
    </source>
</reference>
<name>A0A7J8TWV7_9ROSI</name>
<feature type="region of interest" description="Disordered" evidence="2">
    <location>
        <begin position="1"/>
        <end position="68"/>
    </location>
</feature>
<dbReference type="PANTHER" id="PTHR46602:SF6">
    <property type="entry name" value="XS DOMAIN-CONTAINING PROTEIN-RELATED"/>
    <property type="match status" value="1"/>
</dbReference>
<dbReference type="InterPro" id="IPR038588">
    <property type="entry name" value="XS_domain_sf"/>
</dbReference>
<organism evidence="4 5">
    <name type="scientific">Gossypium klotzschianum</name>
    <dbReference type="NCBI Taxonomy" id="34286"/>
    <lineage>
        <taxon>Eukaryota</taxon>
        <taxon>Viridiplantae</taxon>
        <taxon>Streptophyta</taxon>
        <taxon>Embryophyta</taxon>
        <taxon>Tracheophyta</taxon>
        <taxon>Spermatophyta</taxon>
        <taxon>Magnoliopsida</taxon>
        <taxon>eudicotyledons</taxon>
        <taxon>Gunneridae</taxon>
        <taxon>Pentapetalae</taxon>
        <taxon>rosids</taxon>
        <taxon>malvids</taxon>
        <taxon>Malvales</taxon>
        <taxon>Malvaceae</taxon>
        <taxon>Malvoideae</taxon>
        <taxon>Gossypium</taxon>
    </lineage>
</organism>
<feature type="compositionally biased region" description="Basic and acidic residues" evidence="2">
    <location>
        <begin position="141"/>
        <end position="150"/>
    </location>
</feature>
<dbReference type="Pfam" id="PF03468">
    <property type="entry name" value="XS"/>
    <property type="match status" value="1"/>
</dbReference>
<feature type="compositionally biased region" description="Polar residues" evidence="2">
    <location>
        <begin position="15"/>
        <end position="30"/>
    </location>
</feature>
<dbReference type="InterPro" id="IPR044287">
    <property type="entry name" value="SGS3"/>
</dbReference>
<dbReference type="EMBL" id="JABFAB010000002">
    <property type="protein sequence ID" value="MBA0642707.1"/>
    <property type="molecule type" value="Genomic_DNA"/>
</dbReference>
<feature type="domain" description="XS" evidence="3">
    <location>
        <begin position="297"/>
        <end position="410"/>
    </location>
</feature>
<feature type="region of interest" description="Disordered" evidence="2">
    <location>
        <begin position="662"/>
        <end position="690"/>
    </location>
</feature>
<evidence type="ECO:0000259" key="3">
    <source>
        <dbReference type="Pfam" id="PF03468"/>
    </source>
</evidence>
<dbReference type="OrthoDB" id="1936239at2759"/>
<evidence type="ECO:0000313" key="5">
    <source>
        <dbReference type="Proteomes" id="UP000593573"/>
    </source>
</evidence>
<dbReference type="PANTHER" id="PTHR46602">
    <property type="entry name" value="PROTEIN SUPPRESSOR OF GENE SILENCING 3"/>
    <property type="match status" value="1"/>
</dbReference>
<dbReference type="GO" id="GO:0031047">
    <property type="term" value="P:regulatory ncRNA-mediated gene silencing"/>
    <property type="evidence" value="ECO:0007669"/>
    <property type="project" value="InterPro"/>
</dbReference>
<feature type="compositionally biased region" description="Acidic residues" evidence="2">
    <location>
        <begin position="174"/>
        <end position="189"/>
    </location>
</feature>
<evidence type="ECO:0000313" key="4">
    <source>
        <dbReference type="EMBL" id="MBA0642707.1"/>
    </source>
</evidence>